<comment type="caution">
    <text evidence="2">The sequence shown here is derived from an EMBL/GenBank/DDBJ whole genome shotgun (WGS) entry which is preliminary data.</text>
</comment>
<gene>
    <name evidence="2" type="ORF">CDV28_13821</name>
</gene>
<dbReference type="Proteomes" id="UP000316238">
    <property type="component" value="Unassembled WGS sequence"/>
</dbReference>
<evidence type="ECO:0000313" key="2">
    <source>
        <dbReference type="EMBL" id="TAA74147.1"/>
    </source>
</evidence>
<dbReference type="AlphaFoldDB" id="A0A521FZE6"/>
<keyword evidence="3" id="KW-1185">Reference proteome</keyword>
<name>A0A521FZE6_9BACT</name>
<accession>A0A521FZE6</accession>
<feature type="region of interest" description="Disordered" evidence="1">
    <location>
        <begin position="1"/>
        <end position="51"/>
    </location>
</feature>
<organism evidence="2 3">
    <name type="scientific">Candidatus Electronema aureum</name>
    <dbReference type="NCBI Taxonomy" id="2005002"/>
    <lineage>
        <taxon>Bacteria</taxon>
        <taxon>Pseudomonadati</taxon>
        <taxon>Thermodesulfobacteriota</taxon>
        <taxon>Desulfobulbia</taxon>
        <taxon>Desulfobulbales</taxon>
        <taxon>Desulfobulbaceae</taxon>
        <taxon>Candidatus Electronema</taxon>
    </lineage>
</organism>
<dbReference type="EMBL" id="NQJD01000038">
    <property type="protein sequence ID" value="TAA74147.1"/>
    <property type="molecule type" value="Genomic_DNA"/>
</dbReference>
<evidence type="ECO:0000313" key="3">
    <source>
        <dbReference type="Proteomes" id="UP000316238"/>
    </source>
</evidence>
<reference evidence="2" key="1">
    <citation type="submission" date="2017-07" db="EMBL/GenBank/DDBJ databases">
        <title>The cable genome - Insights into the physiology and evolution of filamentous bacteria capable of sulfide oxidation via long distance electron transfer.</title>
        <authorList>
            <person name="Thorup C."/>
            <person name="Bjerg J.T."/>
            <person name="Schreiber L."/>
            <person name="Nielsen L.P."/>
            <person name="Kjeldsen K.U."/>
            <person name="Boesen T."/>
            <person name="Boggild A."/>
            <person name="Meysman F."/>
            <person name="Geelhoed J."/>
            <person name="Schramm A."/>
        </authorList>
    </citation>
    <scope>NUCLEOTIDE SEQUENCE [LARGE SCALE GENOMIC DNA]</scope>
    <source>
        <strain evidence="2">GS</strain>
    </source>
</reference>
<sequence>MPQLQKTKHDPVESFFGGMYKNSPDPVSCGSYQPNSRQRKRTASLSGKNEKKPFVSSLLKAKENKACSFLHGNYLGSNHFSAKDSFIFTQAVCIRYASSSLFALFL</sequence>
<evidence type="ECO:0000256" key="1">
    <source>
        <dbReference type="SAM" id="MobiDB-lite"/>
    </source>
</evidence>
<protein>
    <submittedName>
        <fullName evidence="2">Uncharacterized protein</fullName>
    </submittedName>
</protein>
<proteinExistence type="predicted"/>